<gene>
    <name evidence="2" type="ORF">METZ01_LOCUS142115</name>
</gene>
<name>A0A381ZJX4_9ZZZZ</name>
<reference evidence="2" key="1">
    <citation type="submission" date="2018-05" db="EMBL/GenBank/DDBJ databases">
        <authorList>
            <person name="Lanie J.A."/>
            <person name="Ng W.-L."/>
            <person name="Kazmierczak K.M."/>
            <person name="Andrzejewski T.M."/>
            <person name="Davidsen T.M."/>
            <person name="Wayne K.J."/>
            <person name="Tettelin H."/>
            <person name="Glass J.I."/>
            <person name="Rusch D."/>
            <person name="Podicherti R."/>
            <person name="Tsui H.-C.T."/>
            <person name="Winkler M.E."/>
        </authorList>
    </citation>
    <scope>NUCLEOTIDE SEQUENCE</scope>
</reference>
<organism evidence="2">
    <name type="scientific">marine metagenome</name>
    <dbReference type="NCBI Taxonomy" id="408172"/>
    <lineage>
        <taxon>unclassified sequences</taxon>
        <taxon>metagenomes</taxon>
        <taxon>ecological metagenomes</taxon>
    </lineage>
</organism>
<feature type="region of interest" description="Disordered" evidence="1">
    <location>
        <begin position="261"/>
        <end position="299"/>
    </location>
</feature>
<sequence length="354" mass="37228">MAGDANEGAYWQYPGSAGSAIAAGWRYRSIYTHGYLAAGYKGSNAWRAVNKTWHQTDTTLYCGEQLDREGSYLSGTWSDHNGYIENNGHTTAGTNLSSYSLANGQTRKITSTGGFSSSGVSYGYVGYNPLNEGLAYGTSGYGNNVGGWNFSTSIHDCATASGIKTQEGIWAGGTTGTNSQALHFASEIMYTTATASASGLGTGCQGEDVGWLMNGGNNKYSYNWSNRSMGSGGTWTYGTDGQCKAISSKHGHHYVGTGNNVSGGQDKFADSNGAVISSPSKNHSNGEENQEDGQDWGYTMGDYNGQQNNWTVKYVYTTDAQTTMGAGCMPKGHYGQSSGFCSTGAASVCDVGVS</sequence>
<evidence type="ECO:0000256" key="1">
    <source>
        <dbReference type="SAM" id="MobiDB-lite"/>
    </source>
</evidence>
<dbReference type="EMBL" id="UINC01021527">
    <property type="protein sequence ID" value="SVA89261.1"/>
    <property type="molecule type" value="Genomic_DNA"/>
</dbReference>
<accession>A0A381ZJX4</accession>
<dbReference type="AlphaFoldDB" id="A0A381ZJX4"/>
<evidence type="ECO:0000313" key="2">
    <source>
        <dbReference type="EMBL" id="SVA89261.1"/>
    </source>
</evidence>
<feature type="compositionally biased region" description="Polar residues" evidence="1">
    <location>
        <begin position="274"/>
        <end position="283"/>
    </location>
</feature>
<protein>
    <submittedName>
        <fullName evidence="2">Uncharacterized protein</fullName>
    </submittedName>
</protein>
<proteinExistence type="predicted"/>